<dbReference type="AlphaFoldDB" id="A0AAV4NHG7"/>
<organism evidence="1 2">
    <name type="scientific">Caerostris extrusa</name>
    <name type="common">Bark spider</name>
    <name type="synonym">Caerostris bankana</name>
    <dbReference type="NCBI Taxonomy" id="172846"/>
    <lineage>
        <taxon>Eukaryota</taxon>
        <taxon>Metazoa</taxon>
        <taxon>Ecdysozoa</taxon>
        <taxon>Arthropoda</taxon>
        <taxon>Chelicerata</taxon>
        <taxon>Arachnida</taxon>
        <taxon>Araneae</taxon>
        <taxon>Araneomorphae</taxon>
        <taxon>Entelegynae</taxon>
        <taxon>Araneoidea</taxon>
        <taxon>Araneidae</taxon>
        <taxon>Caerostris</taxon>
    </lineage>
</organism>
<keyword evidence="2" id="KW-1185">Reference proteome</keyword>
<reference evidence="1 2" key="1">
    <citation type="submission" date="2021-06" db="EMBL/GenBank/DDBJ databases">
        <title>Caerostris extrusa draft genome.</title>
        <authorList>
            <person name="Kono N."/>
            <person name="Arakawa K."/>
        </authorList>
    </citation>
    <scope>NUCLEOTIDE SEQUENCE [LARGE SCALE GENOMIC DNA]</scope>
</reference>
<evidence type="ECO:0000313" key="2">
    <source>
        <dbReference type="Proteomes" id="UP001054945"/>
    </source>
</evidence>
<proteinExistence type="predicted"/>
<protein>
    <submittedName>
        <fullName evidence="1">Uncharacterized protein</fullName>
    </submittedName>
</protein>
<accession>A0AAV4NHG7</accession>
<evidence type="ECO:0000313" key="1">
    <source>
        <dbReference type="EMBL" id="GIX83794.1"/>
    </source>
</evidence>
<comment type="caution">
    <text evidence="1">The sequence shown here is derived from an EMBL/GenBank/DDBJ whole genome shotgun (WGS) entry which is preliminary data.</text>
</comment>
<dbReference type="EMBL" id="BPLR01003371">
    <property type="protein sequence ID" value="GIX83794.1"/>
    <property type="molecule type" value="Genomic_DNA"/>
</dbReference>
<sequence>MSQIPPLTCSPSLNDVFVQMSSVKIGDLTTALGAFYSIVTISAEMIKSSLEVLHFTKPSNLFDYVIIKTLHLSRSALPHSLPEGMTLRNEPGSCENKRMEISHNLFHYYGRDS</sequence>
<gene>
    <name evidence="1" type="ORF">CEXT_531591</name>
</gene>
<dbReference type="Proteomes" id="UP001054945">
    <property type="component" value="Unassembled WGS sequence"/>
</dbReference>
<name>A0AAV4NHG7_CAEEX</name>